<evidence type="ECO:0000256" key="1">
    <source>
        <dbReference type="ARBA" id="ARBA00022475"/>
    </source>
</evidence>
<dbReference type="OrthoDB" id="2299782at2"/>
<dbReference type="STRING" id="1293598.IV56_GL001706"/>
<gene>
    <name evidence="6" type="ORF">IV56_GL001706</name>
</gene>
<dbReference type="Proteomes" id="UP000050969">
    <property type="component" value="Unassembled WGS sequence"/>
</dbReference>
<evidence type="ECO:0000313" key="7">
    <source>
        <dbReference type="Proteomes" id="UP000050969"/>
    </source>
</evidence>
<comment type="caution">
    <text evidence="6">The sequence shown here is derived from an EMBL/GenBank/DDBJ whole genome shotgun (WGS) entry which is preliminary data.</text>
</comment>
<dbReference type="Pfam" id="PF07457">
    <property type="entry name" value="DUF1516"/>
    <property type="match status" value="1"/>
</dbReference>
<evidence type="ECO:0000256" key="5">
    <source>
        <dbReference type="SAM" id="Phobius"/>
    </source>
</evidence>
<evidence type="ECO:0000256" key="2">
    <source>
        <dbReference type="ARBA" id="ARBA00022692"/>
    </source>
</evidence>
<organism evidence="6 7">
    <name type="scientific">Lacticaseibacillus saniviri JCM 17471 = DSM 24301</name>
    <dbReference type="NCBI Taxonomy" id="1293598"/>
    <lineage>
        <taxon>Bacteria</taxon>
        <taxon>Bacillati</taxon>
        <taxon>Bacillota</taxon>
        <taxon>Bacilli</taxon>
        <taxon>Lactobacillales</taxon>
        <taxon>Lactobacillaceae</taxon>
        <taxon>Lacticaseibacillus</taxon>
    </lineage>
</organism>
<keyword evidence="2 5" id="KW-0812">Transmembrane</keyword>
<dbReference type="RefSeq" id="WP_054777998.1">
    <property type="nucleotide sequence ID" value="NZ_BBBX01000025.1"/>
</dbReference>
<keyword evidence="3 5" id="KW-1133">Transmembrane helix</keyword>
<proteinExistence type="predicted"/>
<feature type="transmembrane region" description="Helical" evidence="5">
    <location>
        <begin position="30"/>
        <end position="49"/>
    </location>
</feature>
<keyword evidence="1" id="KW-1003">Cell membrane</keyword>
<evidence type="ECO:0000313" key="6">
    <source>
        <dbReference type="EMBL" id="KRO16217.1"/>
    </source>
</evidence>
<keyword evidence="4 5" id="KW-0472">Membrane</keyword>
<feature type="transmembrane region" description="Helical" evidence="5">
    <location>
        <begin position="91"/>
        <end position="110"/>
    </location>
</feature>
<keyword evidence="7" id="KW-1185">Reference proteome</keyword>
<feature type="transmembrane region" description="Helical" evidence="5">
    <location>
        <begin position="61"/>
        <end position="79"/>
    </location>
</feature>
<protein>
    <submittedName>
        <fullName evidence="6">Uncharacterized protein</fullName>
    </submittedName>
</protein>
<sequence length="118" mass="13197">MWLWIHLITWIILLLVLAMALFTDAKHRTPFVMIARVGYVVMIVSGYLLTTVAFNRNPALTVLKLLLAFGFIGLAEISSAHAGKLTVSPKWRWLVLGCCVLVGLVGFLLAQGRPFMHY</sequence>
<accession>A0A0R2MRI3</accession>
<name>A0A0R2MRI3_9LACO</name>
<dbReference type="EMBL" id="JQCE01000045">
    <property type="protein sequence ID" value="KRO16217.1"/>
    <property type="molecule type" value="Genomic_DNA"/>
</dbReference>
<dbReference type="InterPro" id="IPR010899">
    <property type="entry name" value="UPF0344"/>
</dbReference>
<evidence type="ECO:0000256" key="3">
    <source>
        <dbReference type="ARBA" id="ARBA00022989"/>
    </source>
</evidence>
<dbReference type="PATRIC" id="fig|1293598.4.peg.1779"/>
<dbReference type="AlphaFoldDB" id="A0A0R2MRI3"/>
<reference evidence="6 7" key="1">
    <citation type="journal article" date="2015" name="Genome Announc.">
        <title>Expanding the biotechnology potential of lactobacilli through comparative genomics of 213 strains and associated genera.</title>
        <authorList>
            <person name="Sun Z."/>
            <person name="Harris H.M."/>
            <person name="McCann A."/>
            <person name="Guo C."/>
            <person name="Argimon S."/>
            <person name="Zhang W."/>
            <person name="Yang X."/>
            <person name="Jeffery I.B."/>
            <person name="Cooney J.C."/>
            <person name="Kagawa T.F."/>
            <person name="Liu W."/>
            <person name="Song Y."/>
            <person name="Salvetti E."/>
            <person name="Wrobel A."/>
            <person name="Rasinkangas P."/>
            <person name="Parkhill J."/>
            <person name="Rea M.C."/>
            <person name="O'Sullivan O."/>
            <person name="Ritari J."/>
            <person name="Douillard F.P."/>
            <person name="Paul Ross R."/>
            <person name="Yang R."/>
            <person name="Briner A.E."/>
            <person name="Felis G.E."/>
            <person name="de Vos W.M."/>
            <person name="Barrangou R."/>
            <person name="Klaenhammer T.R."/>
            <person name="Caufield P.W."/>
            <person name="Cui Y."/>
            <person name="Zhang H."/>
            <person name="O'Toole P.W."/>
        </authorList>
    </citation>
    <scope>NUCLEOTIDE SEQUENCE [LARGE SCALE GENOMIC DNA]</scope>
    <source>
        <strain evidence="6 7">DSM 24301</strain>
    </source>
</reference>
<evidence type="ECO:0000256" key="4">
    <source>
        <dbReference type="ARBA" id="ARBA00023136"/>
    </source>
</evidence>